<dbReference type="FunFam" id="1.20.5.170:FF:000025">
    <property type="entry name" value="nuclear factor interleukin-3-regulated protein-like"/>
    <property type="match status" value="1"/>
</dbReference>
<dbReference type="InterPro" id="IPR046347">
    <property type="entry name" value="bZIP_sf"/>
</dbReference>
<keyword evidence="3" id="KW-0238">DNA-binding</keyword>
<feature type="compositionally biased region" description="Polar residues" evidence="6">
    <location>
        <begin position="16"/>
        <end position="27"/>
    </location>
</feature>
<evidence type="ECO:0000256" key="4">
    <source>
        <dbReference type="ARBA" id="ARBA00023163"/>
    </source>
</evidence>
<evidence type="ECO:0000256" key="6">
    <source>
        <dbReference type="SAM" id="MobiDB-lite"/>
    </source>
</evidence>
<feature type="region of interest" description="Disordered" evidence="6">
    <location>
        <begin position="1"/>
        <end position="29"/>
    </location>
</feature>
<evidence type="ECO:0000313" key="9">
    <source>
        <dbReference type="Proteomes" id="UP000261420"/>
    </source>
</evidence>
<dbReference type="GO" id="GO:0003700">
    <property type="term" value="F:DNA-binding transcription factor activity"/>
    <property type="evidence" value="ECO:0007669"/>
    <property type="project" value="InterPro"/>
</dbReference>
<keyword evidence="5" id="KW-0539">Nucleus</keyword>
<evidence type="ECO:0000259" key="7">
    <source>
        <dbReference type="PROSITE" id="PS50217"/>
    </source>
</evidence>
<dbReference type="Pfam" id="PF07716">
    <property type="entry name" value="bZIP_2"/>
    <property type="match status" value="1"/>
</dbReference>
<dbReference type="PANTHER" id="PTHR15284">
    <property type="entry name" value="NUCLEAR FACTOR INTERLEUKIN-3-REGULATED PROTEIN"/>
    <property type="match status" value="1"/>
</dbReference>
<dbReference type="InterPro" id="IPR047106">
    <property type="entry name" value="NFIL3-like_bZIP"/>
</dbReference>
<dbReference type="GeneTree" id="ENSGT00940000164108"/>
<reference evidence="8" key="1">
    <citation type="submission" date="2025-08" db="UniProtKB">
        <authorList>
            <consortium name="Ensembl"/>
        </authorList>
    </citation>
    <scope>IDENTIFICATION</scope>
</reference>
<dbReference type="InterPro" id="IPR047229">
    <property type="entry name" value="NFIL3-like"/>
</dbReference>
<dbReference type="Ensembl" id="ENSSDUT00000007579.1">
    <property type="protein sequence ID" value="ENSSDUP00000007440.1"/>
    <property type="gene ID" value="ENSSDUG00000005462.1"/>
</dbReference>
<dbReference type="PANTHER" id="PTHR15284:SF6">
    <property type="entry name" value="HYPOTHETICAL LOC799271-RELATED"/>
    <property type="match status" value="1"/>
</dbReference>
<name>A0A3B4TNN3_SERDU</name>
<dbReference type="GO" id="GO:0005634">
    <property type="term" value="C:nucleus"/>
    <property type="evidence" value="ECO:0007669"/>
    <property type="project" value="TreeGrafter"/>
</dbReference>
<sequence length="376" mass="40693">MSTPDSPGGAEVSAHCQLSSSVESNGYTEHEADPGLLLSVTRSSLLARRLLRLRTCRSHMGPVTRRKREMIPADLKDSTYWDKRRKNNEAAKRSREKRRLNDLMLEGQLLALSEENAQLRAHVLNLRYQSNLSAEKSKAASPGATSTPSVVASTFSLSRPAHTPALFQPGHWGSRSTPASILGLRAQETASHPLEANIPCFSSPKGPGGFNSLSPHNCGAQQRILPLPGARVISPRTALEGGRSTEAEMEAQRQVSSSDDIPNSTDGSSHPTSSIRAFLPTPDTLHHASPTLAYTPQNWLAPHLSHSAVCNNLLLPWRSSYLPPPAVYPGLPLYIHERRGQGLVAEADIQRGVRSRLSSAPAGLSHLGMHLSPDGR</sequence>
<keyword evidence="9" id="KW-1185">Reference proteome</keyword>
<dbReference type="Gene3D" id="1.20.5.170">
    <property type="match status" value="1"/>
</dbReference>
<evidence type="ECO:0000256" key="5">
    <source>
        <dbReference type="ARBA" id="ARBA00023242"/>
    </source>
</evidence>
<evidence type="ECO:0000256" key="1">
    <source>
        <dbReference type="ARBA" id="ARBA00006079"/>
    </source>
</evidence>
<dbReference type="PROSITE" id="PS00036">
    <property type="entry name" value="BZIP_BASIC"/>
    <property type="match status" value="1"/>
</dbReference>
<dbReference type="GO" id="GO:0003677">
    <property type="term" value="F:DNA binding"/>
    <property type="evidence" value="ECO:0007669"/>
    <property type="project" value="UniProtKB-KW"/>
</dbReference>
<dbReference type="AlphaFoldDB" id="A0A3B4TNN3"/>
<dbReference type="InterPro" id="IPR004827">
    <property type="entry name" value="bZIP"/>
</dbReference>
<comment type="similarity">
    <text evidence="1">Belongs to the bZIP family. NFIL3 subfamily.</text>
</comment>
<evidence type="ECO:0000313" key="8">
    <source>
        <dbReference type="Ensembl" id="ENSSDUP00000007440.1"/>
    </source>
</evidence>
<evidence type="ECO:0000256" key="2">
    <source>
        <dbReference type="ARBA" id="ARBA00023015"/>
    </source>
</evidence>
<feature type="compositionally biased region" description="Polar residues" evidence="6">
    <location>
        <begin position="253"/>
        <end position="275"/>
    </location>
</feature>
<keyword evidence="4" id="KW-0804">Transcription</keyword>
<protein>
    <submittedName>
        <fullName evidence="8">Si:dkey-172o19.2</fullName>
    </submittedName>
</protein>
<accession>A0A3B4TNN3</accession>
<dbReference type="CDD" id="cd14694">
    <property type="entry name" value="bZIP_NFIL3"/>
    <property type="match status" value="1"/>
</dbReference>
<feature type="region of interest" description="Disordered" evidence="6">
    <location>
        <begin position="236"/>
        <end position="275"/>
    </location>
</feature>
<dbReference type="Proteomes" id="UP000261420">
    <property type="component" value="Unplaced"/>
</dbReference>
<feature type="domain" description="BZIP" evidence="7">
    <location>
        <begin position="77"/>
        <end position="129"/>
    </location>
</feature>
<proteinExistence type="inferred from homology"/>
<keyword evidence="2" id="KW-0805">Transcription regulation</keyword>
<organism evidence="8 9">
    <name type="scientific">Seriola dumerili</name>
    <name type="common">Greater amberjack</name>
    <name type="synonym">Caranx dumerili</name>
    <dbReference type="NCBI Taxonomy" id="41447"/>
    <lineage>
        <taxon>Eukaryota</taxon>
        <taxon>Metazoa</taxon>
        <taxon>Chordata</taxon>
        <taxon>Craniata</taxon>
        <taxon>Vertebrata</taxon>
        <taxon>Euteleostomi</taxon>
        <taxon>Actinopterygii</taxon>
        <taxon>Neopterygii</taxon>
        <taxon>Teleostei</taxon>
        <taxon>Neoteleostei</taxon>
        <taxon>Acanthomorphata</taxon>
        <taxon>Carangaria</taxon>
        <taxon>Carangiformes</taxon>
        <taxon>Carangidae</taxon>
        <taxon>Seriola</taxon>
    </lineage>
</organism>
<dbReference type="PROSITE" id="PS50217">
    <property type="entry name" value="BZIP"/>
    <property type="match status" value="1"/>
</dbReference>
<evidence type="ECO:0000256" key="3">
    <source>
        <dbReference type="ARBA" id="ARBA00023125"/>
    </source>
</evidence>
<dbReference type="GO" id="GO:0007623">
    <property type="term" value="P:circadian rhythm"/>
    <property type="evidence" value="ECO:0007669"/>
    <property type="project" value="TreeGrafter"/>
</dbReference>
<dbReference type="SMART" id="SM00338">
    <property type="entry name" value="BRLZ"/>
    <property type="match status" value="1"/>
</dbReference>
<dbReference type="OMA" id="SYPPQNW"/>
<dbReference type="SUPFAM" id="SSF57959">
    <property type="entry name" value="Leucine zipper domain"/>
    <property type="match status" value="1"/>
</dbReference>
<reference evidence="8" key="2">
    <citation type="submission" date="2025-09" db="UniProtKB">
        <authorList>
            <consortium name="Ensembl"/>
        </authorList>
    </citation>
    <scope>IDENTIFICATION</scope>
</reference>
<dbReference type="STRING" id="41447.ENSSDUP00000007440"/>